<evidence type="ECO:0000256" key="6">
    <source>
        <dbReference type="SAM" id="MobiDB-lite"/>
    </source>
</evidence>
<dbReference type="InterPro" id="IPR001733">
    <property type="entry name" value="Peptidase_S26B"/>
</dbReference>
<keyword evidence="4 7" id="KW-0472">Membrane</keyword>
<dbReference type="PANTHER" id="PTHR10806">
    <property type="entry name" value="SIGNAL PEPTIDASE COMPLEX CATALYTIC SUBUNIT SEC11"/>
    <property type="match status" value="1"/>
</dbReference>
<dbReference type="InterPro" id="IPR036286">
    <property type="entry name" value="LexA/Signal_pep-like_sf"/>
</dbReference>
<dbReference type="GO" id="GO:0009003">
    <property type="term" value="F:signal peptidase activity"/>
    <property type="evidence" value="ECO:0007669"/>
    <property type="project" value="UniProtKB-EC"/>
</dbReference>
<evidence type="ECO:0000313" key="9">
    <source>
        <dbReference type="Proteomes" id="UP000595895"/>
    </source>
</evidence>
<sequence>MLVFVAEILLGLGILAVLSATSLVPAVMGWVPLTVLTGSMEPGIPAGSLIVVKSLSLEQAGNLAIGDVVIYLPEADSDVLVTHRIVGIRSAGGGDTTYQIQGDANSIPDPGWVQPKQIRGILRYHVPLLGRLLVLLDPSAKAAWRLVVALALAVYALWEGVGAVIEWRRDRCKARERAQDAAQAGPENPQAPDTTEAGPSSPPVPEAAEVGPSSPPVPEAADNQQPDGADAVAKRCGRNHRAASP</sequence>
<keyword evidence="9" id="KW-1185">Reference proteome</keyword>
<accession>A0A7T7MAN0</accession>
<name>A0A7T7MAN0_9ACTO</name>
<feature type="region of interest" description="Disordered" evidence="6">
    <location>
        <begin position="176"/>
        <end position="245"/>
    </location>
</feature>
<dbReference type="EMBL" id="CP066802">
    <property type="protein sequence ID" value="QQM67774.1"/>
    <property type="molecule type" value="Genomic_DNA"/>
</dbReference>
<dbReference type="GO" id="GO:0006465">
    <property type="term" value="P:signal peptide processing"/>
    <property type="evidence" value="ECO:0007669"/>
    <property type="project" value="UniProtKB-UniRule"/>
</dbReference>
<reference evidence="8 9" key="1">
    <citation type="submission" date="2020-12" db="EMBL/GenBank/DDBJ databases">
        <authorList>
            <person name="Zhou J."/>
        </authorList>
    </citation>
    <scope>NUCLEOTIDE SEQUENCE [LARGE SCALE GENOMIC DNA]</scope>
    <source>
        <strain evidence="8 9">CCUG 61299</strain>
    </source>
</reference>
<keyword evidence="3 7" id="KW-1133">Transmembrane helix</keyword>
<keyword evidence="2 7" id="KW-0812">Transmembrane</keyword>
<dbReference type="GO" id="GO:0004252">
    <property type="term" value="F:serine-type endopeptidase activity"/>
    <property type="evidence" value="ECO:0007669"/>
    <property type="project" value="UniProtKB-UniRule"/>
</dbReference>
<protein>
    <recommendedName>
        <fullName evidence="5">Signal peptidase I</fullName>
        <ecNumber evidence="5">3.4.21.89</ecNumber>
    </recommendedName>
</protein>
<dbReference type="InterPro" id="IPR019533">
    <property type="entry name" value="Peptidase_S26"/>
</dbReference>
<dbReference type="PANTHER" id="PTHR10806:SF6">
    <property type="entry name" value="SIGNAL PEPTIDASE COMPLEX CATALYTIC SUBUNIT SEC11"/>
    <property type="match status" value="1"/>
</dbReference>
<feature type="compositionally biased region" description="Basic residues" evidence="6">
    <location>
        <begin position="235"/>
        <end position="245"/>
    </location>
</feature>
<dbReference type="Proteomes" id="UP000595895">
    <property type="component" value="Chromosome"/>
</dbReference>
<dbReference type="CDD" id="cd06530">
    <property type="entry name" value="S26_SPase_I"/>
    <property type="match status" value="1"/>
</dbReference>
<dbReference type="SUPFAM" id="SSF51306">
    <property type="entry name" value="LexA/Signal peptidase"/>
    <property type="match status" value="1"/>
</dbReference>
<evidence type="ECO:0000313" key="8">
    <source>
        <dbReference type="EMBL" id="QQM67774.1"/>
    </source>
</evidence>
<organism evidence="8 9">
    <name type="scientific">Actinomyces weissii</name>
    <dbReference type="NCBI Taxonomy" id="675090"/>
    <lineage>
        <taxon>Bacteria</taxon>
        <taxon>Bacillati</taxon>
        <taxon>Actinomycetota</taxon>
        <taxon>Actinomycetes</taxon>
        <taxon>Actinomycetales</taxon>
        <taxon>Actinomycetaceae</taxon>
        <taxon>Actinomyces</taxon>
    </lineage>
</organism>
<proteinExistence type="predicted"/>
<dbReference type="GO" id="GO:0016020">
    <property type="term" value="C:membrane"/>
    <property type="evidence" value="ECO:0007669"/>
    <property type="project" value="UniProtKB-SubCell"/>
</dbReference>
<evidence type="ECO:0000256" key="1">
    <source>
        <dbReference type="ARBA" id="ARBA00004370"/>
    </source>
</evidence>
<evidence type="ECO:0000256" key="2">
    <source>
        <dbReference type="ARBA" id="ARBA00022692"/>
    </source>
</evidence>
<feature type="transmembrane region" description="Helical" evidence="7">
    <location>
        <begin position="142"/>
        <end position="165"/>
    </location>
</feature>
<dbReference type="KEGG" id="awe:JG540_02505"/>
<dbReference type="RefSeq" id="WP_200276795.1">
    <property type="nucleotide sequence ID" value="NZ_CP066802.1"/>
</dbReference>
<gene>
    <name evidence="8" type="ORF">JG540_02505</name>
</gene>
<evidence type="ECO:0000256" key="7">
    <source>
        <dbReference type="SAM" id="Phobius"/>
    </source>
</evidence>
<evidence type="ECO:0000256" key="4">
    <source>
        <dbReference type="ARBA" id="ARBA00023136"/>
    </source>
</evidence>
<dbReference type="NCBIfam" id="TIGR02228">
    <property type="entry name" value="sigpep_I_arch"/>
    <property type="match status" value="1"/>
</dbReference>
<evidence type="ECO:0000256" key="3">
    <source>
        <dbReference type="ARBA" id="ARBA00022989"/>
    </source>
</evidence>
<keyword evidence="8" id="KW-0378">Hydrolase</keyword>
<dbReference type="EC" id="3.4.21.89" evidence="5"/>
<evidence type="ECO:0000256" key="5">
    <source>
        <dbReference type="NCBIfam" id="TIGR02228"/>
    </source>
</evidence>
<dbReference type="AlphaFoldDB" id="A0A7T7MAN0"/>
<comment type="subcellular location">
    <subcellularLocation>
        <location evidence="1">Membrane</location>
    </subcellularLocation>
</comment>